<keyword evidence="2" id="KW-1185">Reference proteome</keyword>
<gene>
    <name evidence="1" type="ORF">DN069_32250</name>
</gene>
<reference evidence="1 2" key="1">
    <citation type="submission" date="2018-06" db="EMBL/GenBank/DDBJ databases">
        <title>Streptacidiphilus pinicola sp. nov., isolated from pine grove soil.</title>
        <authorList>
            <person name="Roh S.G."/>
            <person name="Park S."/>
            <person name="Kim M.-K."/>
            <person name="Yun B.-R."/>
            <person name="Park J."/>
            <person name="Kim M.J."/>
            <person name="Kim Y.S."/>
            <person name="Kim S.B."/>
        </authorList>
    </citation>
    <scope>NUCLEOTIDE SEQUENCE [LARGE SCALE GENOMIC DNA]</scope>
    <source>
        <strain evidence="1 2">MMS16-CNU450</strain>
    </source>
</reference>
<dbReference type="Proteomes" id="UP000248889">
    <property type="component" value="Unassembled WGS sequence"/>
</dbReference>
<dbReference type="RefSeq" id="WP_133260111.1">
    <property type="nucleotide sequence ID" value="NZ_QKYN01000154.1"/>
</dbReference>
<dbReference type="EMBL" id="QKYN01000154">
    <property type="protein sequence ID" value="RAG81528.1"/>
    <property type="molecule type" value="Genomic_DNA"/>
</dbReference>
<evidence type="ECO:0000313" key="2">
    <source>
        <dbReference type="Proteomes" id="UP000248889"/>
    </source>
</evidence>
<dbReference type="OrthoDB" id="4350562at2"/>
<protein>
    <submittedName>
        <fullName evidence="1">Uncharacterized protein</fullName>
    </submittedName>
</protein>
<evidence type="ECO:0000313" key="1">
    <source>
        <dbReference type="EMBL" id="RAG81528.1"/>
    </source>
</evidence>
<comment type="caution">
    <text evidence="1">The sequence shown here is derived from an EMBL/GenBank/DDBJ whole genome shotgun (WGS) entry which is preliminary data.</text>
</comment>
<organism evidence="1 2">
    <name type="scientific">Streptacidiphilus pinicola</name>
    <dbReference type="NCBI Taxonomy" id="2219663"/>
    <lineage>
        <taxon>Bacteria</taxon>
        <taxon>Bacillati</taxon>
        <taxon>Actinomycetota</taxon>
        <taxon>Actinomycetes</taxon>
        <taxon>Kitasatosporales</taxon>
        <taxon>Streptomycetaceae</taxon>
        <taxon>Streptacidiphilus</taxon>
    </lineage>
</organism>
<name>A0A2X0J2B2_9ACTN</name>
<dbReference type="AlphaFoldDB" id="A0A2X0J2B2"/>
<sequence length="256" mass="27588">MTVPVQPLSVERTRELMHRDEASARTELLLRLMYSSTAAGTAFQALRDPAAEVADTTAAVLSTIDERALAVERAARMRNLQRQLERTCPPLRGCLPNGLLARQVQDYADSDAFWRPLGTTLFENFCLFAHARVREQSQLWADVLQLFGLVARFSTQELIAPPPEVCACTSGLPGAAPDPAAAPASPWDSGGLVAPDIPGALQVETFPSAWRLVDDRGRMPTSLEPEAIGPEGTYQIVVAAFPGGKVTAATLLPLRG</sequence>
<accession>A0A2X0J2B2</accession>
<proteinExistence type="predicted"/>